<evidence type="ECO:0000256" key="1">
    <source>
        <dbReference type="SAM" id="Coils"/>
    </source>
</evidence>
<proteinExistence type="predicted"/>
<evidence type="ECO:0000313" key="4">
    <source>
        <dbReference type="Proteomes" id="UP000308092"/>
    </source>
</evidence>
<feature type="coiled-coil region" evidence="1">
    <location>
        <begin position="201"/>
        <end position="228"/>
    </location>
</feature>
<keyword evidence="4" id="KW-1185">Reference proteome</keyword>
<name>A0A4V3UQC8_9EURO</name>
<reference evidence="3 4" key="1">
    <citation type="submission" date="2019-03" db="EMBL/GenBank/DDBJ databases">
        <title>The genome sequence of a newly discovered highly antifungal drug resistant Aspergillus species, Aspergillus tanneri NIH 1004.</title>
        <authorList>
            <person name="Mounaud S."/>
            <person name="Singh I."/>
            <person name="Joardar V."/>
            <person name="Pakala S."/>
            <person name="Pakala S."/>
            <person name="Venepally P."/>
            <person name="Hoover J."/>
            <person name="Nierman W."/>
            <person name="Chung J."/>
            <person name="Losada L."/>
        </authorList>
    </citation>
    <scope>NUCLEOTIDE SEQUENCE [LARGE SCALE GENOMIC DNA]</scope>
    <source>
        <strain evidence="3 4">NIH1004</strain>
    </source>
</reference>
<sequence>MAQHEINPAVPANLPDFAKPLAPYIKSPQEALRIRQALTAYLRAHIVFADDNADHPGLHAQSHLSLCEPHDAVVDVKRISPGLTGLRREYLQALKANVEARREYQALTERVASCKNPPVETANSDPRLDLQAYLRLLRERRQYAKLQVFQHHLQQLKSRDIPSPEDFDPNTSRRQHLGLPEEFEEEKQNGHLAEEGIEELVHKLERAVIRAKAQVDKEKKLLEGLKAKQPPPEDISPAVRVAALQRTRNELVKWVEEKLVSVGSNEDGPMQEPPADEIEESARLLEEQKAQIMERYGAYVEARKRLLDAASRACQPIANGSKKLPERAPETVQVPAEEAPSLEPVDVLGYTTDILLPLSKAQRALAMQKFYLSGLLSKEKTTALRMLNRLRDESHLLPEYPILARQPRFKHAVAAINYRHSTNPTEPAKPDELVALAEAWAFASDAAGTNEREYVEQKVAEGSETVQDAQQLLRELYCIVNQDLDETRRGSYDAENEESDIWANEAQSTRLRGRTNWNDRRQPKGPWSRLSGKVGVVATDKVN</sequence>
<evidence type="ECO:0000256" key="2">
    <source>
        <dbReference type="SAM" id="MobiDB-lite"/>
    </source>
</evidence>
<dbReference type="AlphaFoldDB" id="A0A4V3UQC8"/>
<dbReference type="Proteomes" id="UP000308092">
    <property type="component" value="Unassembled WGS sequence"/>
</dbReference>
<accession>A0A4V3UQC8</accession>
<keyword evidence="1" id="KW-0175">Coiled coil</keyword>
<dbReference type="EMBL" id="SOSA01000044">
    <property type="protein sequence ID" value="THC98424.1"/>
    <property type="molecule type" value="Genomic_DNA"/>
</dbReference>
<gene>
    <name evidence="3" type="ORF">EYZ11_002083</name>
</gene>
<evidence type="ECO:0000313" key="3">
    <source>
        <dbReference type="EMBL" id="THC98424.1"/>
    </source>
</evidence>
<organism evidence="3 4">
    <name type="scientific">Aspergillus tanneri</name>
    <dbReference type="NCBI Taxonomy" id="1220188"/>
    <lineage>
        <taxon>Eukaryota</taxon>
        <taxon>Fungi</taxon>
        <taxon>Dikarya</taxon>
        <taxon>Ascomycota</taxon>
        <taxon>Pezizomycotina</taxon>
        <taxon>Eurotiomycetes</taxon>
        <taxon>Eurotiomycetidae</taxon>
        <taxon>Eurotiales</taxon>
        <taxon>Aspergillaceae</taxon>
        <taxon>Aspergillus</taxon>
        <taxon>Aspergillus subgen. Circumdati</taxon>
    </lineage>
</organism>
<feature type="region of interest" description="Disordered" evidence="2">
    <location>
        <begin position="512"/>
        <end position="543"/>
    </location>
</feature>
<comment type="caution">
    <text evidence="3">The sequence shown here is derived from an EMBL/GenBank/DDBJ whole genome shotgun (WGS) entry which is preliminary data.</text>
</comment>
<protein>
    <submittedName>
        <fullName evidence="3">Uncharacterized protein</fullName>
    </submittedName>
</protein>
<dbReference type="VEuPathDB" id="FungiDB:EYZ11_002083"/>